<dbReference type="SUPFAM" id="SSF161111">
    <property type="entry name" value="Cation efflux protein transmembrane domain-like"/>
    <property type="match status" value="1"/>
</dbReference>
<dbReference type="GO" id="GO:0015093">
    <property type="term" value="F:ferrous iron transmembrane transporter activity"/>
    <property type="evidence" value="ECO:0007669"/>
    <property type="project" value="TreeGrafter"/>
</dbReference>
<dbReference type="Pfam" id="PF01545">
    <property type="entry name" value="Cation_efflux"/>
    <property type="match status" value="1"/>
</dbReference>
<keyword evidence="4 7" id="KW-1133">Transmembrane helix</keyword>
<comment type="subcellular location">
    <subcellularLocation>
        <location evidence="1">Membrane</location>
        <topology evidence="1">Multi-pass membrane protein</topology>
    </subcellularLocation>
</comment>
<dbReference type="InterPro" id="IPR027469">
    <property type="entry name" value="Cation_efflux_TMD_sf"/>
</dbReference>
<dbReference type="VEuPathDB" id="CryptoDB:Cvel_28942"/>
<dbReference type="Gene3D" id="1.20.1510.10">
    <property type="entry name" value="Cation efflux protein transmembrane domain"/>
    <property type="match status" value="1"/>
</dbReference>
<dbReference type="GO" id="GO:0006882">
    <property type="term" value="P:intracellular zinc ion homeostasis"/>
    <property type="evidence" value="ECO:0007669"/>
    <property type="project" value="TreeGrafter"/>
</dbReference>
<keyword evidence="5 7" id="KW-0472">Membrane</keyword>
<dbReference type="GO" id="GO:0015341">
    <property type="term" value="F:zinc efflux antiporter activity"/>
    <property type="evidence" value="ECO:0007669"/>
    <property type="project" value="TreeGrafter"/>
</dbReference>
<dbReference type="GO" id="GO:0015086">
    <property type="term" value="F:cadmium ion transmembrane transporter activity"/>
    <property type="evidence" value="ECO:0007669"/>
    <property type="project" value="TreeGrafter"/>
</dbReference>
<organism evidence="9">
    <name type="scientific">Chromera velia CCMP2878</name>
    <dbReference type="NCBI Taxonomy" id="1169474"/>
    <lineage>
        <taxon>Eukaryota</taxon>
        <taxon>Sar</taxon>
        <taxon>Alveolata</taxon>
        <taxon>Colpodellida</taxon>
        <taxon>Chromeraceae</taxon>
        <taxon>Chromera</taxon>
    </lineage>
</organism>
<reference evidence="9" key="1">
    <citation type="submission" date="2014-11" db="EMBL/GenBank/DDBJ databases">
        <authorList>
            <person name="Otto D Thomas"/>
            <person name="Naeem Raeece"/>
        </authorList>
    </citation>
    <scope>NUCLEOTIDE SEQUENCE</scope>
</reference>
<evidence type="ECO:0000256" key="7">
    <source>
        <dbReference type="SAM" id="Phobius"/>
    </source>
</evidence>
<dbReference type="GO" id="GO:0005886">
    <property type="term" value="C:plasma membrane"/>
    <property type="evidence" value="ECO:0007669"/>
    <property type="project" value="TreeGrafter"/>
</dbReference>
<feature type="domain" description="Cation efflux protein transmembrane" evidence="8">
    <location>
        <begin position="73"/>
        <end position="274"/>
    </location>
</feature>
<keyword evidence="2" id="KW-0813">Transport</keyword>
<proteinExistence type="predicted"/>
<feature type="region of interest" description="Disordered" evidence="6">
    <location>
        <begin position="1"/>
        <end position="60"/>
    </location>
</feature>
<sequence length="437" mass="46121">MAQQDPDPVAVEEGTEREPAERRVEDAASSFPVVSNGNGTGTMPIEERVEGREGGNGDTQYGGGGSPREFLGLWVSFGSSFVVAVVAIAVHVFTGSAAILLDGMFNAAYALSGLFAIRVTSQAKRPDDLHFPFGRHWLEPLCNLIKSCLVIGVSIFALVDSLVVIGTGGRDVASAIAALAYAAFATSVGTGTALLLLFESRKLKSSILSTDLTNWTINAMISGVVLLVFGVQFILLERGFEEEARYIDPALVTGLVVLTSYFPVMAVRSSVFGLVNQAVESSESKKIRIALTESLRETLPAGALRSCVVRTVRPGNGFLIYGAAVLNQDAQISIPLLDAARRAAATRVKEELKDDGTGTGALVAWVDIEFTGDLDLVGAVCTCSSPVGSNSRLVQSEQRTSGGSRQDCNFVCCAGSKTKKSMCLVHPEGLDTDGETA</sequence>
<dbReference type="PANTHER" id="PTHR43840:SF15">
    <property type="entry name" value="MITOCHONDRIAL METAL TRANSPORTER 1-RELATED"/>
    <property type="match status" value="1"/>
</dbReference>
<feature type="compositionally biased region" description="Basic and acidic residues" evidence="6">
    <location>
        <begin position="14"/>
        <end position="26"/>
    </location>
</feature>
<feature type="transmembrane region" description="Helical" evidence="7">
    <location>
        <begin position="70"/>
        <end position="93"/>
    </location>
</feature>
<keyword evidence="3 7" id="KW-0812">Transmembrane</keyword>
<dbReference type="PANTHER" id="PTHR43840">
    <property type="entry name" value="MITOCHONDRIAL METAL TRANSPORTER 1-RELATED"/>
    <property type="match status" value="1"/>
</dbReference>
<dbReference type="AlphaFoldDB" id="A0A0G4HLY5"/>
<evidence type="ECO:0000256" key="3">
    <source>
        <dbReference type="ARBA" id="ARBA00022692"/>
    </source>
</evidence>
<evidence type="ECO:0000256" key="4">
    <source>
        <dbReference type="ARBA" id="ARBA00022989"/>
    </source>
</evidence>
<evidence type="ECO:0000256" key="6">
    <source>
        <dbReference type="SAM" id="MobiDB-lite"/>
    </source>
</evidence>
<evidence type="ECO:0000256" key="2">
    <source>
        <dbReference type="ARBA" id="ARBA00022448"/>
    </source>
</evidence>
<feature type="transmembrane region" description="Helical" evidence="7">
    <location>
        <begin position="217"/>
        <end position="235"/>
    </location>
</feature>
<evidence type="ECO:0000256" key="1">
    <source>
        <dbReference type="ARBA" id="ARBA00004141"/>
    </source>
</evidence>
<feature type="compositionally biased region" description="Basic and acidic residues" evidence="6">
    <location>
        <begin position="45"/>
        <end position="55"/>
    </location>
</feature>
<feature type="transmembrane region" description="Helical" evidence="7">
    <location>
        <begin position="172"/>
        <end position="197"/>
    </location>
</feature>
<feature type="transmembrane region" description="Helical" evidence="7">
    <location>
        <begin position="99"/>
        <end position="120"/>
    </location>
</feature>
<dbReference type="EMBL" id="CDMZ01003114">
    <property type="protein sequence ID" value="CEM45144.1"/>
    <property type="molecule type" value="Genomic_DNA"/>
</dbReference>
<protein>
    <recommendedName>
        <fullName evidence="8">Cation efflux protein transmembrane domain-containing protein</fullName>
    </recommendedName>
</protein>
<name>A0A0G4HLY5_9ALVE</name>
<evidence type="ECO:0000259" key="8">
    <source>
        <dbReference type="Pfam" id="PF01545"/>
    </source>
</evidence>
<accession>A0A0G4HLY5</accession>
<evidence type="ECO:0000256" key="5">
    <source>
        <dbReference type="ARBA" id="ARBA00023136"/>
    </source>
</evidence>
<gene>
    <name evidence="9" type="ORF">Cvel_28942</name>
</gene>
<dbReference type="InterPro" id="IPR058533">
    <property type="entry name" value="Cation_efflux_TM"/>
</dbReference>
<dbReference type="InterPro" id="IPR050291">
    <property type="entry name" value="CDF_Transporter"/>
</dbReference>
<evidence type="ECO:0000313" key="9">
    <source>
        <dbReference type="EMBL" id="CEM45144.1"/>
    </source>
</evidence>
<feature type="transmembrane region" description="Helical" evidence="7">
    <location>
        <begin position="141"/>
        <end position="166"/>
    </location>
</feature>